<comment type="similarity">
    <text evidence="1">Belongs to the universal ribosomal protein uS8 family.</text>
</comment>
<dbReference type="Ensembl" id="ENSCAFT00030016388.1">
    <property type="protein sequence ID" value="ENSCAFP00030014311.1"/>
    <property type="gene ID" value="ENSCAFG00030008888.1"/>
</dbReference>
<evidence type="ECO:0000256" key="3">
    <source>
        <dbReference type="ARBA" id="ARBA00023274"/>
    </source>
</evidence>
<reference evidence="5" key="2">
    <citation type="submission" date="2025-08" db="UniProtKB">
        <authorList>
            <consortium name="Ensembl"/>
        </authorList>
    </citation>
    <scope>IDENTIFICATION</scope>
</reference>
<evidence type="ECO:0000313" key="6">
    <source>
        <dbReference type="Proteomes" id="UP000694429"/>
    </source>
</evidence>
<keyword evidence="3" id="KW-0687">Ribonucleoprotein</keyword>
<dbReference type="Proteomes" id="UP000694429">
    <property type="component" value="Chromosome 2"/>
</dbReference>
<proteinExistence type="inferred from homology"/>
<dbReference type="Pfam" id="PF00410">
    <property type="entry name" value="Ribosomal_S8"/>
    <property type="match status" value="1"/>
</dbReference>
<evidence type="ECO:0000256" key="1">
    <source>
        <dbReference type="ARBA" id="ARBA00006471"/>
    </source>
</evidence>
<dbReference type="AlphaFoldDB" id="A0A8C0N110"/>
<sequence length="131" mass="15023">MVRMNVLADALKSINNAEKRGKPRVLIRPCSKVIVRFLTVMMKHGYIGEFEIIDDHRAGKIVVNLTGRPPPVIHTWKFSKADPLENHHFPARSVSFSGYTQLHHLPRSISKFPEQQTSELCTPPYRKTVQH</sequence>
<dbReference type="PANTHER" id="PTHR11758">
    <property type="entry name" value="40S RIBOSOMAL PROTEIN S15A"/>
    <property type="match status" value="1"/>
</dbReference>
<name>A0A8C0N110_CANLF</name>
<dbReference type="GO" id="GO:0005840">
    <property type="term" value="C:ribosome"/>
    <property type="evidence" value="ECO:0007669"/>
    <property type="project" value="UniProtKB-KW"/>
</dbReference>
<evidence type="ECO:0000313" key="5">
    <source>
        <dbReference type="Ensembl" id="ENSCAFP00030014311.1"/>
    </source>
</evidence>
<accession>A0A8C0N110</accession>
<organism evidence="5 6">
    <name type="scientific">Canis lupus familiaris</name>
    <name type="common">Dog</name>
    <name type="synonym">Canis familiaris</name>
    <dbReference type="NCBI Taxonomy" id="9615"/>
    <lineage>
        <taxon>Eukaryota</taxon>
        <taxon>Metazoa</taxon>
        <taxon>Chordata</taxon>
        <taxon>Craniata</taxon>
        <taxon>Vertebrata</taxon>
        <taxon>Euteleostomi</taxon>
        <taxon>Mammalia</taxon>
        <taxon>Eutheria</taxon>
        <taxon>Laurasiatheria</taxon>
        <taxon>Carnivora</taxon>
        <taxon>Caniformia</taxon>
        <taxon>Canidae</taxon>
        <taxon>Canis</taxon>
    </lineage>
</organism>
<protein>
    <recommendedName>
        <fullName evidence="4">40S ribosomal protein S15a</fullName>
    </recommendedName>
</protein>
<dbReference type="GO" id="GO:0006412">
    <property type="term" value="P:translation"/>
    <property type="evidence" value="ECO:0007669"/>
    <property type="project" value="InterPro"/>
</dbReference>
<dbReference type="FunFam" id="3.30.1370.30:FF:000001">
    <property type="entry name" value="40S ribosomal protein S15a"/>
    <property type="match status" value="1"/>
</dbReference>
<dbReference type="InterPro" id="IPR035987">
    <property type="entry name" value="Ribosomal_uS8_sf"/>
</dbReference>
<dbReference type="InterPro" id="IPR000630">
    <property type="entry name" value="Ribosomal_uS8"/>
</dbReference>
<reference evidence="5" key="1">
    <citation type="submission" date="2019-03" db="EMBL/GenBank/DDBJ databases">
        <authorList>
            <person name="Warren W.C."/>
            <person name="Johnson G.S."/>
        </authorList>
    </citation>
    <scope>NUCLEOTIDE SEQUENCE [LARGE SCALE GENOMIC DNA]</scope>
    <source>
        <strain evidence="5">Basenji</strain>
    </source>
</reference>
<keyword evidence="2" id="KW-0689">Ribosomal protein</keyword>
<dbReference type="GO" id="GO:0003735">
    <property type="term" value="F:structural constituent of ribosome"/>
    <property type="evidence" value="ECO:0007669"/>
    <property type="project" value="InterPro"/>
</dbReference>
<dbReference type="SUPFAM" id="SSF56047">
    <property type="entry name" value="Ribosomal protein S8"/>
    <property type="match status" value="1"/>
</dbReference>
<dbReference type="GO" id="GO:1990904">
    <property type="term" value="C:ribonucleoprotein complex"/>
    <property type="evidence" value="ECO:0007669"/>
    <property type="project" value="UniProtKB-KW"/>
</dbReference>
<dbReference type="Gene3D" id="3.30.1370.30">
    <property type="match status" value="1"/>
</dbReference>
<evidence type="ECO:0000256" key="2">
    <source>
        <dbReference type="ARBA" id="ARBA00022980"/>
    </source>
</evidence>
<evidence type="ECO:0000256" key="4">
    <source>
        <dbReference type="ARBA" id="ARBA00035422"/>
    </source>
</evidence>